<dbReference type="Proteomes" id="UP000236333">
    <property type="component" value="Unassembled WGS sequence"/>
</dbReference>
<evidence type="ECO:0000313" key="2">
    <source>
        <dbReference type="EMBL" id="PNH07348.1"/>
    </source>
</evidence>
<reference evidence="2 3" key="1">
    <citation type="journal article" date="2017" name="Mol. Biol. Evol.">
        <title>The 4-celled Tetrabaena socialis nuclear genome reveals the essential components for genetic control of cell number at the origin of multicellularity in the volvocine lineage.</title>
        <authorList>
            <person name="Featherston J."/>
            <person name="Arakaki Y."/>
            <person name="Hanschen E.R."/>
            <person name="Ferris P.J."/>
            <person name="Michod R.E."/>
            <person name="Olson B.J.S.C."/>
            <person name="Nozaki H."/>
            <person name="Durand P.M."/>
        </authorList>
    </citation>
    <scope>NUCLEOTIDE SEQUENCE [LARGE SCALE GENOMIC DNA]</scope>
    <source>
        <strain evidence="2 3">NIES-571</strain>
    </source>
</reference>
<comment type="caution">
    <text evidence="2">The sequence shown here is derived from an EMBL/GenBank/DDBJ whole genome shotgun (WGS) entry which is preliminary data.</text>
</comment>
<dbReference type="AlphaFoldDB" id="A0A2J8A4B6"/>
<proteinExistence type="predicted"/>
<feature type="compositionally biased region" description="Polar residues" evidence="1">
    <location>
        <begin position="17"/>
        <end position="31"/>
    </location>
</feature>
<organism evidence="2 3">
    <name type="scientific">Tetrabaena socialis</name>
    <dbReference type="NCBI Taxonomy" id="47790"/>
    <lineage>
        <taxon>Eukaryota</taxon>
        <taxon>Viridiplantae</taxon>
        <taxon>Chlorophyta</taxon>
        <taxon>core chlorophytes</taxon>
        <taxon>Chlorophyceae</taxon>
        <taxon>CS clade</taxon>
        <taxon>Chlamydomonadales</taxon>
        <taxon>Tetrabaenaceae</taxon>
        <taxon>Tetrabaena</taxon>
    </lineage>
</organism>
<dbReference type="EMBL" id="PGGS01000185">
    <property type="protein sequence ID" value="PNH07348.1"/>
    <property type="molecule type" value="Genomic_DNA"/>
</dbReference>
<keyword evidence="3" id="KW-1185">Reference proteome</keyword>
<accession>A0A2J8A4B6</accession>
<evidence type="ECO:0000256" key="1">
    <source>
        <dbReference type="SAM" id="MobiDB-lite"/>
    </source>
</evidence>
<gene>
    <name evidence="2" type="ORF">TSOC_006179</name>
</gene>
<sequence length="63" mass="6642">MTAARPLTCGWPWQYSADDTATPTNQATSPNCEGVDSMGPMPPAEVTAQPMSASERPMRSGAE</sequence>
<feature type="region of interest" description="Disordered" evidence="1">
    <location>
        <begin position="1"/>
        <end position="63"/>
    </location>
</feature>
<protein>
    <submittedName>
        <fullName evidence="2">Uncharacterized protein</fullName>
    </submittedName>
</protein>
<evidence type="ECO:0000313" key="3">
    <source>
        <dbReference type="Proteomes" id="UP000236333"/>
    </source>
</evidence>
<name>A0A2J8A4B6_9CHLO</name>